<evidence type="ECO:0000313" key="2">
    <source>
        <dbReference type="Proteomes" id="UP001060215"/>
    </source>
</evidence>
<gene>
    <name evidence="1" type="ORF">LOK49_LG07G02751</name>
</gene>
<keyword evidence="1" id="KW-0436">Ligase</keyword>
<proteinExistence type="predicted"/>
<dbReference type="EMBL" id="CM045764">
    <property type="protein sequence ID" value="KAI8007578.1"/>
    <property type="molecule type" value="Genomic_DNA"/>
</dbReference>
<evidence type="ECO:0000313" key="1">
    <source>
        <dbReference type="EMBL" id="KAI8007578.1"/>
    </source>
</evidence>
<sequence length="162" mass="18605">MYVLEELNVKSIVPCNDPLKYAFLRAEPEFSVLGKRLGKSMPVVAKEVKAMSQEDILAFEKSREIIVAAHSLKLTDIKNACSFRYFAVEVDVTLQPEELEVMNKVLHAKYEEASRRRSCVVSGRISVTWLPRMRRRGNGKCRKRMENRRKKISSSRTSSLVL</sequence>
<keyword evidence="2" id="KW-1185">Reference proteome</keyword>
<dbReference type="Proteomes" id="UP001060215">
    <property type="component" value="Chromosome 7"/>
</dbReference>
<organism evidence="1 2">
    <name type="scientific">Camellia lanceoleosa</name>
    <dbReference type="NCBI Taxonomy" id="1840588"/>
    <lineage>
        <taxon>Eukaryota</taxon>
        <taxon>Viridiplantae</taxon>
        <taxon>Streptophyta</taxon>
        <taxon>Embryophyta</taxon>
        <taxon>Tracheophyta</taxon>
        <taxon>Spermatophyta</taxon>
        <taxon>Magnoliopsida</taxon>
        <taxon>eudicotyledons</taxon>
        <taxon>Gunneridae</taxon>
        <taxon>Pentapetalae</taxon>
        <taxon>asterids</taxon>
        <taxon>Ericales</taxon>
        <taxon>Theaceae</taxon>
        <taxon>Camellia</taxon>
    </lineage>
</organism>
<accession>A0ACC0H287</accession>
<reference evidence="1 2" key="1">
    <citation type="journal article" date="2022" name="Plant J.">
        <title>Chromosome-level genome of Camellia lanceoleosa provides a valuable resource for understanding genome evolution and self-incompatibility.</title>
        <authorList>
            <person name="Gong W."/>
            <person name="Xiao S."/>
            <person name="Wang L."/>
            <person name="Liao Z."/>
            <person name="Chang Y."/>
            <person name="Mo W."/>
            <person name="Hu G."/>
            <person name="Li W."/>
            <person name="Zhao G."/>
            <person name="Zhu H."/>
            <person name="Hu X."/>
            <person name="Ji K."/>
            <person name="Xiang X."/>
            <person name="Song Q."/>
            <person name="Yuan D."/>
            <person name="Jin S."/>
            <person name="Zhang L."/>
        </authorList>
    </citation>
    <scope>NUCLEOTIDE SEQUENCE [LARGE SCALE GENOMIC DNA]</scope>
    <source>
        <strain evidence="1">SQ_2022a</strain>
    </source>
</reference>
<comment type="caution">
    <text evidence="1">The sequence shown here is derived from an EMBL/GenBank/DDBJ whole genome shotgun (WGS) entry which is preliminary data.</text>
</comment>
<name>A0ACC0H287_9ERIC</name>
<protein>
    <submittedName>
        <fullName evidence="1">Isoleucine--tRNA ligase, cytoplasmic</fullName>
    </submittedName>
</protein>